<dbReference type="InterPro" id="IPR001855">
    <property type="entry name" value="Defensin_beta-like"/>
</dbReference>
<evidence type="ECO:0000313" key="8">
    <source>
        <dbReference type="EMBL" id="KAF6461735.1"/>
    </source>
</evidence>
<dbReference type="Pfam" id="PF00711">
    <property type="entry name" value="Defensin_beta"/>
    <property type="match status" value="1"/>
</dbReference>
<proteinExistence type="predicted"/>
<keyword evidence="2" id="KW-0964">Secreted</keyword>
<evidence type="ECO:0000259" key="7">
    <source>
        <dbReference type="Pfam" id="PF00711"/>
    </source>
</evidence>
<organism evidence="8 9">
    <name type="scientific">Molossus molossus</name>
    <name type="common">Pallas' mastiff bat</name>
    <name type="synonym">Vespertilio molossus</name>
    <dbReference type="NCBI Taxonomy" id="27622"/>
    <lineage>
        <taxon>Eukaryota</taxon>
        <taxon>Metazoa</taxon>
        <taxon>Chordata</taxon>
        <taxon>Craniata</taxon>
        <taxon>Vertebrata</taxon>
        <taxon>Euteleostomi</taxon>
        <taxon>Mammalia</taxon>
        <taxon>Eutheria</taxon>
        <taxon>Laurasiatheria</taxon>
        <taxon>Chiroptera</taxon>
        <taxon>Yangochiroptera</taxon>
        <taxon>Molossidae</taxon>
        <taxon>Molossus</taxon>
    </lineage>
</organism>
<accession>A0A7J8GPZ9</accession>
<comment type="subcellular location">
    <subcellularLocation>
        <location evidence="1">Secreted</location>
    </subcellularLocation>
</comment>
<feature type="signal peptide" evidence="6">
    <location>
        <begin position="1"/>
        <end position="22"/>
    </location>
</feature>
<keyword evidence="4" id="KW-0211">Defensin</keyword>
<keyword evidence="9" id="KW-1185">Reference proteome</keyword>
<evidence type="ECO:0000256" key="3">
    <source>
        <dbReference type="ARBA" id="ARBA00022529"/>
    </source>
</evidence>
<dbReference type="PANTHER" id="PTHR20515">
    <property type="entry name" value="BETA-DEFENSIN"/>
    <property type="match status" value="1"/>
</dbReference>
<comment type="caution">
    <text evidence="8">The sequence shown here is derived from an EMBL/GenBank/DDBJ whole genome shotgun (WGS) entry which is preliminary data.</text>
</comment>
<dbReference type="GO" id="GO:0042056">
    <property type="term" value="F:chemoattractant activity"/>
    <property type="evidence" value="ECO:0007669"/>
    <property type="project" value="TreeGrafter"/>
</dbReference>
<dbReference type="GO" id="GO:0005615">
    <property type="term" value="C:extracellular space"/>
    <property type="evidence" value="ECO:0007669"/>
    <property type="project" value="TreeGrafter"/>
</dbReference>
<dbReference type="GO" id="GO:0060326">
    <property type="term" value="P:cell chemotaxis"/>
    <property type="evidence" value="ECO:0007669"/>
    <property type="project" value="TreeGrafter"/>
</dbReference>
<keyword evidence="5" id="KW-0044">Antibiotic</keyword>
<evidence type="ECO:0000256" key="5">
    <source>
        <dbReference type="ARBA" id="ARBA00023022"/>
    </source>
</evidence>
<gene>
    <name evidence="8" type="ORF">HJG59_003795</name>
</gene>
<keyword evidence="3" id="KW-0929">Antimicrobial</keyword>
<dbReference type="AlphaFoldDB" id="A0A7J8GPZ9"/>
<dbReference type="GO" id="GO:0042742">
    <property type="term" value="P:defense response to bacterium"/>
    <property type="evidence" value="ECO:0007669"/>
    <property type="project" value="UniProtKB-KW"/>
</dbReference>
<dbReference type="EMBL" id="JACASF010000008">
    <property type="protein sequence ID" value="KAF6461735.1"/>
    <property type="molecule type" value="Genomic_DNA"/>
</dbReference>
<dbReference type="GO" id="GO:0031731">
    <property type="term" value="F:CCR6 chemokine receptor binding"/>
    <property type="evidence" value="ECO:0007669"/>
    <property type="project" value="TreeGrafter"/>
</dbReference>
<dbReference type="PANTHER" id="PTHR20515:SF17">
    <property type="entry name" value="BETA-DEFENSIN 133"/>
    <property type="match status" value="1"/>
</dbReference>
<keyword evidence="6" id="KW-0732">Signal</keyword>
<dbReference type="InParanoid" id="A0A7J8GPZ9"/>
<evidence type="ECO:0000256" key="4">
    <source>
        <dbReference type="ARBA" id="ARBA00022940"/>
    </source>
</evidence>
<evidence type="ECO:0000313" key="9">
    <source>
        <dbReference type="Proteomes" id="UP000550707"/>
    </source>
</evidence>
<dbReference type="Proteomes" id="UP000550707">
    <property type="component" value="Unassembled WGS sequence"/>
</dbReference>
<reference evidence="8 9" key="1">
    <citation type="journal article" date="2020" name="Nature">
        <title>Six reference-quality genomes reveal evolution of bat adaptations.</title>
        <authorList>
            <person name="Jebb D."/>
            <person name="Huang Z."/>
            <person name="Pippel M."/>
            <person name="Hughes G.M."/>
            <person name="Lavrichenko K."/>
            <person name="Devanna P."/>
            <person name="Winkler S."/>
            <person name="Jermiin L.S."/>
            <person name="Skirmuntt E.C."/>
            <person name="Katzourakis A."/>
            <person name="Burkitt-Gray L."/>
            <person name="Ray D.A."/>
            <person name="Sullivan K.A.M."/>
            <person name="Roscito J.G."/>
            <person name="Kirilenko B.M."/>
            <person name="Davalos L.M."/>
            <person name="Corthals A.P."/>
            <person name="Power M.L."/>
            <person name="Jones G."/>
            <person name="Ransome R.D."/>
            <person name="Dechmann D.K.N."/>
            <person name="Locatelli A.G."/>
            <person name="Puechmaille S.J."/>
            <person name="Fedrigo O."/>
            <person name="Jarvis E.D."/>
            <person name="Hiller M."/>
            <person name="Vernes S.C."/>
            <person name="Myers E.W."/>
            <person name="Teeling E.C."/>
        </authorList>
    </citation>
    <scope>NUCLEOTIDE SEQUENCE [LARGE SCALE GENOMIC DNA]</scope>
    <source>
        <strain evidence="8">MMolMol1</strain>
        <tissue evidence="8">Muscle</tissue>
    </source>
</reference>
<name>A0A7J8GPZ9_MOLMO</name>
<feature type="domain" description="Beta-defensin-like" evidence="7">
    <location>
        <begin position="26"/>
        <end position="59"/>
    </location>
</feature>
<evidence type="ECO:0000256" key="2">
    <source>
        <dbReference type="ARBA" id="ARBA00022525"/>
    </source>
</evidence>
<protein>
    <submittedName>
        <fullName evidence="8">Defensin beta 133</fullName>
    </submittedName>
</protein>
<dbReference type="SUPFAM" id="SSF57392">
    <property type="entry name" value="Defensin-like"/>
    <property type="match status" value="1"/>
</dbReference>
<sequence length="62" mass="7175">MKILVVLFVFCFFLAPFPPVKCAMRDTFNCFVRRGQCKFYCHSTERKIGLCSKVKATCCIEV</sequence>
<evidence type="ECO:0000256" key="1">
    <source>
        <dbReference type="ARBA" id="ARBA00004613"/>
    </source>
</evidence>
<feature type="chain" id="PRO_5029467168" evidence="6">
    <location>
        <begin position="23"/>
        <end position="62"/>
    </location>
</feature>
<evidence type="ECO:0000256" key="6">
    <source>
        <dbReference type="SAM" id="SignalP"/>
    </source>
</evidence>